<dbReference type="AlphaFoldDB" id="A0AAD7H000"/>
<feature type="compositionally biased region" description="Polar residues" evidence="1">
    <location>
        <begin position="561"/>
        <end position="571"/>
    </location>
</feature>
<accession>A0AAD7H000</accession>
<organism evidence="2 3">
    <name type="scientific">Mycena rosella</name>
    <name type="common">Pink bonnet</name>
    <name type="synonym">Agaricus rosellus</name>
    <dbReference type="NCBI Taxonomy" id="1033263"/>
    <lineage>
        <taxon>Eukaryota</taxon>
        <taxon>Fungi</taxon>
        <taxon>Dikarya</taxon>
        <taxon>Basidiomycota</taxon>
        <taxon>Agaricomycotina</taxon>
        <taxon>Agaricomycetes</taxon>
        <taxon>Agaricomycetidae</taxon>
        <taxon>Agaricales</taxon>
        <taxon>Marasmiineae</taxon>
        <taxon>Mycenaceae</taxon>
        <taxon>Mycena</taxon>
    </lineage>
</organism>
<dbReference type="Proteomes" id="UP001221757">
    <property type="component" value="Unassembled WGS sequence"/>
</dbReference>
<name>A0AAD7H000_MYCRO</name>
<evidence type="ECO:0000313" key="2">
    <source>
        <dbReference type="EMBL" id="KAJ7708805.1"/>
    </source>
</evidence>
<feature type="region of interest" description="Disordered" evidence="1">
    <location>
        <begin position="535"/>
        <end position="574"/>
    </location>
</feature>
<evidence type="ECO:0000313" key="3">
    <source>
        <dbReference type="Proteomes" id="UP001221757"/>
    </source>
</evidence>
<evidence type="ECO:0000256" key="1">
    <source>
        <dbReference type="SAM" id="MobiDB-lite"/>
    </source>
</evidence>
<proteinExistence type="predicted"/>
<dbReference type="EMBL" id="JARKIE010000003">
    <property type="protein sequence ID" value="KAJ7708805.1"/>
    <property type="molecule type" value="Genomic_DNA"/>
</dbReference>
<feature type="region of interest" description="Disordered" evidence="1">
    <location>
        <begin position="75"/>
        <end position="113"/>
    </location>
</feature>
<feature type="compositionally biased region" description="Low complexity" evidence="1">
    <location>
        <begin position="535"/>
        <end position="550"/>
    </location>
</feature>
<comment type="caution">
    <text evidence="2">The sequence shown here is derived from an EMBL/GenBank/DDBJ whole genome shotgun (WGS) entry which is preliminary data.</text>
</comment>
<reference evidence="2" key="1">
    <citation type="submission" date="2023-03" db="EMBL/GenBank/DDBJ databases">
        <title>Massive genome expansion in bonnet fungi (Mycena s.s.) driven by repeated elements and novel gene families across ecological guilds.</title>
        <authorList>
            <consortium name="Lawrence Berkeley National Laboratory"/>
            <person name="Harder C.B."/>
            <person name="Miyauchi S."/>
            <person name="Viragh M."/>
            <person name="Kuo A."/>
            <person name="Thoen E."/>
            <person name="Andreopoulos B."/>
            <person name="Lu D."/>
            <person name="Skrede I."/>
            <person name="Drula E."/>
            <person name="Henrissat B."/>
            <person name="Morin E."/>
            <person name="Kohler A."/>
            <person name="Barry K."/>
            <person name="LaButti K."/>
            <person name="Morin E."/>
            <person name="Salamov A."/>
            <person name="Lipzen A."/>
            <person name="Mereny Z."/>
            <person name="Hegedus B."/>
            <person name="Baldrian P."/>
            <person name="Stursova M."/>
            <person name="Weitz H."/>
            <person name="Taylor A."/>
            <person name="Grigoriev I.V."/>
            <person name="Nagy L.G."/>
            <person name="Martin F."/>
            <person name="Kauserud H."/>
        </authorList>
    </citation>
    <scope>NUCLEOTIDE SEQUENCE</scope>
    <source>
        <strain evidence="2">CBHHK067</strain>
    </source>
</reference>
<sequence length="867" mass="95963">MASSPLVNYSNSWASDDVCPLCGVTFLTKPRASVGHHTPTNDRRKYQKCLNNTFRPDSLCTGFIWCNDLPRDDLPLPREEQSSVSQPSSGAPPTPQTPSRAPKQNCANPLCPRLKHRDGHRNTRCINQYRKGCCKDKGNHCPAPNHNEPAVSVLNSVTVVPRSPAVIGASSSSSSSRPAIPLSYEKPMARMIDPAYAQKHLSGEHDVAQSNRFQREKYRKAAVNNIKIQWWTEDNDAETLVVTAPLFPMFLPKDCPAIVGLVGLDKCTTYAYWDGNIWIRTDLPIELKANTTVFLWSLHVKLCDDGPSVTRVKRRLSDMETPTPTRPRLEHDNFRPVIAPINFGGSGGSQTIPTISILSDSEDDEDPCSPIEVIDSRHAVTSDPSHQTSSPTPSAGTFPLKYACEMDEGFKNMDVLPGKIAARFKAVFNTPFKKATYYDHHTPWSQMSPNDLSAVAILRAFLHVRSVRDRSNPVPLSFTDAVDCIVAQPGITVNWSAVVHGEQASGEAGTVDKIMRQYFDDKFLKIPVGLEALVSSPPSSPLSDNPLESPHQAGAEKTKQQESASGGQNKDPSGDVKLHDLKVILVNLFGDDFNDISVTRLHNLDLNDHLSYYGQVKMSSKFAGDDEPGLKIPPSDLEEGFTVSVNSRALVEAAIVNRQAQVVPQDKPYQVQWSLPGFPAWDDALSVLMTYHPEDVPTYQWAENLPDHLPAIGPTNALRVQLTVVMYRRPNDAPPTVTELAIQYLVDTYRHNKIVKEIRAANSDPQTKHKGRDPACWALWLDKINTILSAETRVPASVLNDVANKKLALTHYAGLFKASTTWVTQCSETAKILQKKQRTQGVSEFLKKTQKPVHGIDKFKAVLEAFK</sequence>
<gene>
    <name evidence="2" type="ORF">B0H17DRAFT_1124606</name>
</gene>
<keyword evidence="3" id="KW-1185">Reference proteome</keyword>
<protein>
    <submittedName>
        <fullName evidence="2">Uncharacterized protein</fullName>
    </submittedName>
</protein>